<protein>
    <recommendedName>
        <fullName evidence="10">Nodulin-like domain-containing protein</fullName>
    </recommendedName>
</protein>
<evidence type="ECO:0000256" key="2">
    <source>
        <dbReference type="ARBA" id="ARBA00022692"/>
    </source>
</evidence>
<feature type="transmembrane region" description="Helical" evidence="5">
    <location>
        <begin position="120"/>
        <end position="144"/>
    </location>
</feature>
<proteinExistence type="predicted"/>
<dbReference type="PANTHER" id="PTHR21576">
    <property type="entry name" value="UNCHARACTERIZED NODULIN-LIKE PROTEIN"/>
    <property type="match status" value="1"/>
</dbReference>
<feature type="transmembrane region" description="Helical" evidence="5">
    <location>
        <begin position="372"/>
        <end position="390"/>
    </location>
</feature>
<dbReference type="OrthoDB" id="410267at2759"/>
<reference evidence="8" key="1">
    <citation type="submission" date="2021-08" db="EMBL/GenBank/DDBJ databases">
        <title>WGS assembly of Ceratopteris richardii.</title>
        <authorList>
            <person name="Marchant D.B."/>
            <person name="Chen G."/>
            <person name="Jenkins J."/>
            <person name="Shu S."/>
            <person name="Leebens-Mack J."/>
            <person name="Grimwood J."/>
            <person name="Schmutz J."/>
            <person name="Soltis P."/>
            <person name="Soltis D."/>
            <person name="Chen Z.-H."/>
        </authorList>
    </citation>
    <scope>NUCLEOTIDE SEQUENCE</scope>
    <source>
        <strain evidence="8">Whitten #5841</strain>
        <tissue evidence="8">Leaf</tissue>
    </source>
</reference>
<keyword evidence="9" id="KW-1185">Reference proteome</keyword>
<feature type="domain" description="Nodulin-like" evidence="6">
    <location>
        <begin position="25"/>
        <end position="275"/>
    </location>
</feature>
<feature type="transmembrane region" description="Helical" evidence="5">
    <location>
        <begin position="156"/>
        <end position="178"/>
    </location>
</feature>
<name>A0A8T2U7F1_CERRI</name>
<keyword evidence="2 5" id="KW-0812">Transmembrane</keyword>
<evidence type="ECO:0000256" key="4">
    <source>
        <dbReference type="ARBA" id="ARBA00023136"/>
    </source>
</evidence>
<evidence type="ECO:0000313" key="8">
    <source>
        <dbReference type="EMBL" id="KAH7430608.1"/>
    </source>
</evidence>
<organism evidence="8 9">
    <name type="scientific">Ceratopteris richardii</name>
    <name type="common">Triangle waterfern</name>
    <dbReference type="NCBI Taxonomy" id="49495"/>
    <lineage>
        <taxon>Eukaryota</taxon>
        <taxon>Viridiplantae</taxon>
        <taxon>Streptophyta</taxon>
        <taxon>Embryophyta</taxon>
        <taxon>Tracheophyta</taxon>
        <taxon>Polypodiopsida</taxon>
        <taxon>Polypodiidae</taxon>
        <taxon>Polypodiales</taxon>
        <taxon>Pteridineae</taxon>
        <taxon>Pteridaceae</taxon>
        <taxon>Parkerioideae</taxon>
        <taxon>Ceratopteris</taxon>
    </lineage>
</organism>
<dbReference type="Proteomes" id="UP000825935">
    <property type="component" value="Chromosome 8"/>
</dbReference>
<dbReference type="PANTHER" id="PTHR21576:SF154">
    <property type="entry name" value="OS04G0502800 PROTEIN"/>
    <property type="match status" value="1"/>
</dbReference>
<sequence>MGLAGMEWPWKKRHIKASNMKDVSKWAGLVAAIWVQAFAGNTSAYANYSSKLKSVLGLTQVQLNYLALFKDLGENVGILAGLVCNKVPPWVILAVAAVEGFLGFGFLWLVAGGFVSPRPLWQMCFAIFVGGNSTTWFNTAVLVTCMRNFPRSRGNIVGFLKGFVGLSGAIFMQIFFSLLDKNAVKLLLFLALGPAFVCFFCMGFVRPVPPSTGGSLAELDEEKRQFWVIYVICVALAIYLFIAAFLDKFVINYSISLTVAIVMFLFLIAPIVVPVRVFLGILLPKKGDFLLDSSYQPSDEPDTKRSAVDIINDNLTTNDEDLSFQGPKFIEAEEENTELLLALGEGAVKRRKRRPRRGEDFKLKQALIKADYWLLFLTFCCGIGSCITVIDNLSQLGQAQGYSDVSIFVMLNCIWGFLGRLGSGYVSEHFIRATTTPRSFWIGAAQALMVIAHLLFAFAVPGSLYIASSIVGLCQGVQIAATVPTVSEVFGLKHFGILYNFIILADPVGSLLFSTFLAGSIYDAELIKEYGSAAAVYDTACTGAHCFRLTFLLLAVICTAGVVLSIILTVRLKPVYVTLYGTQDSTNASYSSLPSQDSYTLMPSVESTSSASPPVQFVFPEMSSSATSDPDGQ</sequence>
<dbReference type="Pfam" id="PF06813">
    <property type="entry name" value="Nodulin-like"/>
    <property type="match status" value="1"/>
</dbReference>
<evidence type="ECO:0000256" key="3">
    <source>
        <dbReference type="ARBA" id="ARBA00022989"/>
    </source>
</evidence>
<dbReference type="EMBL" id="CM035413">
    <property type="protein sequence ID" value="KAH7430610.1"/>
    <property type="molecule type" value="Genomic_DNA"/>
</dbReference>
<dbReference type="OMA" id="FTEIFIC"/>
<feature type="transmembrane region" description="Helical" evidence="5">
    <location>
        <begin position="258"/>
        <end position="283"/>
    </location>
</feature>
<dbReference type="AlphaFoldDB" id="A0A8T2U7F1"/>
<comment type="subcellular location">
    <subcellularLocation>
        <location evidence="1">Membrane</location>
        <topology evidence="1">Multi-pass membrane protein</topology>
    </subcellularLocation>
</comment>
<comment type="caution">
    <text evidence="8">The sequence shown here is derived from an EMBL/GenBank/DDBJ whole genome shotgun (WGS) entry which is preliminary data.</text>
</comment>
<dbReference type="EMBL" id="CM035413">
    <property type="protein sequence ID" value="KAH7430608.1"/>
    <property type="molecule type" value="Genomic_DNA"/>
</dbReference>
<dbReference type="InterPro" id="IPR036259">
    <property type="entry name" value="MFS_trans_sf"/>
</dbReference>
<feature type="transmembrane region" description="Helical" evidence="5">
    <location>
        <begin position="184"/>
        <end position="205"/>
    </location>
</feature>
<dbReference type="GO" id="GO:0016020">
    <property type="term" value="C:membrane"/>
    <property type="evidence" value="ECO:0007669"/>
    <property type="project" value="UniProtKB-SubCell"/>
</dbReference>
<feature type="transmembrane region" description="Helical" evidence="5">
    <location>
        <begin position="440"/>
        <end position="459"/>
    </location>
</feature>
<dbReference type="InterPro" id="IPR056555">
    <property type="entry name" value="NFD4_C"/>
</dbReference>
<feature type="transmembrane region" description="Helical" evidence="5">
    <location>
        <begin position="402"/>
        <end position="419"/>
    </location>
</feature>
<dbReference type="CDD" id="cd17354">
    <property type="entry name" value="MFS_Mch1p_like"/>
    <property type="match status" value="1"/>
</dbReference>
<keyword evidence="4 5" id="KW-0472">Membrane</keyword>
<evidence type="ECO:0000259" key="6">
    <source>
        <dbReference type="Pfam" id="PF06813"/>
    </source>
</evidence>
<evidence type="ECO:0000313" key="9">
    <source>
        <dbReference type="Proteomes" id="UP000825935"/>
    </source>
</evidence>
<evidence type="ECO:0008006" key="10">
    <source>
        <dbReference type="Google" id="ProtNLM"/>
    </source>
</evidence>
<dbReference type="InterPro" id="IPR010658">
    <property type="entry name" value="Nodulin-like"/>
</dbReference>
<gene>
    <name evidence="8" type="ORF">KP509_08G005600</name>
</gene>
<dbReference type="Pfam" id="PF23262">
    <property type="entry name" value="NFD4_C"/>
    <property type="match status" value="1"/>
</dbReference>
<feature type="transmembrane region" description="Helical" evidence="5">
    <location>
        <begin position="226"/>
        <end position="246"/>
    </location>
</feature>
<accession>A0A8T2U7F1</accession>
<evidence type="ECO:0000256" key="5">
    <source>
        <dbReference type="SAM" id="Phobius"/>
    </source>
</evidence>
<feature type="transmembrane region" description="Helical" evidence="5">
    <location>
        <begin position="90"/>
        <end position="114"/>
    </location>
</feature>
<feature type="domain" description="NFD4 C-terminal" evidence="7">
    <location>
        <begin position="361"/>
        <end position="573"/>
    </location>
</feature>
<keyword evidence="3 5" id="KW-1133">Transmembrane helix</keyword>
<dbReference type="SUPFAM" id="SSF103473">
    <property type="entry name" value="MFS general substrate transporter"/>
    <property type="match status" value="2"/>
</dbReference>
<evidence type="ECO:0000259" key="7">
    <source>
        <dbReference type="Pfam" id="PF23262"/>
    </source>
</evidence>
<feature type="transmembrane region" description="Helical" evidence="5">
    <location>
        <begin position="549"/>
        <end position="570"/>
    </location>
</feature>
<feature type="transmembrane region" description="Helical" evidence="5">
    <location>
        <begin position="498"/>
        <end position="522"/>
    </location>
</feature>
<evidence type="ECO:0000256" key="1">
    <source>
        <dbReference type="ARBA" id="ARBA00004141"/>
    </source>
</evidence>
<dbReference type="Gene3D" id="1.20.1250.20">
    <property type="entry name" value="MFS general substrate transporter like domains"/>
    <property type="match status" value="1"/>
</dbReference>